<keyword evidence="7 9" id="KW-0472">Membrane</keyword>
<dbReference type="GO" id="GO:0009966">
    <property type="term" value="P:regulation of signal transduction"/>
    <property type="evidence" value="ECO:0007669"/>
    <property type="project" value="InterPro"/>
</dbReference>
<dbReference type="GO" id="GO:0005789">
    <property type="term" value="C:endoplasmic reticulum membrane"/>
    <property type="evidence" value="ECO:0007669"/>
    <property type="project" value="UniProtKB-SubCell"/>
</dbReference>
<keyword evidence="4" id="KW-0732">Signal</keyword>
<evidence type="ECO:0000256" key="5">
    <source>
        <dbReference type="ARBA" id="ARBA00022824"/>
    </source>
</evidence>
<dbReference type="PANTHER" id="PTHR31826">
    <property type="entry name" value="NICALIN"/>
    <property type="match status" value="1"/>
</dbReference>
<evidence type="ECO:0000256" key="8">
    <source>
        <dbReference type="ARBA" id="ARBA00023180"/>
    </source>
</evidence>
<evidence type="ECO:0000256" key="7">
    <source>
        <dbReference type="ARBA" id="ARBA00023136"/>
    </source>
</evidence>
<evidence type="ECO:0000256" key="3">
    <source>
        <dbReference type="ARBA" id="ARBA00022692"/>
    </source>
</evidence>
<evidence type="ECO:0000313" key="11">
    <source>
        <dbReference type="Proteomes" id="UP000887116"/>
    </source>
</evidence>
<accession>A0A8X6LS52</accession>
<evidence type="ECO:0000256" key="1">
    <source>
        <dbReference type="ARBA" id="ARBA00004389"/>
    </source>
</evidence>
<comment type="subcellular location">
    <subcellularLocation>
        <location evidence="1">Endoplasmic reticulum membrane</location>
        <topology evidence="1">Single-pass membrane protein</topology>
    </subcellularLocation>
</comment>
<keyword evidence="11" id="KW-1185">Reference proteome</keyword>
<feature type="transmembrane region" description="Helical" evidence="9">
    <location>
        <begin position="122"/>
        <end position="143"/>
    </location>
</feature>
<keyword evidence="5" id="KW-0256">Endoplasmic reticulum</keyword>
<gene>
    <name evidence="10" type="primary">ncl1</name>
    <name evidence="10" type="ORF">TNCT_251891</name>
</gene>
<keyword evidence="8" id="KW-0325">Glycoprotein</keyword>
<dbReference type="InterPro" id="IPR016574">
    <property type="entry name" value="Nicalin"/>
</dbReference>
<sequence>TRDNVNVDKLARNVRVIAEALARHMYNISGEALKSGIFSEGLHIQKDYLKAWIDELSSEPRSAQMLLSRSTKHPLILTMEQALSRYLKDVKYSIFKPDKREPELMFYEPVSTVMNAYRVKPAIFDLFLAMFIAAYLGLVYLLITNFYRLERFMKSFSMPVKRKTN</sequence>
<dbReference type="EMBL" id="BMAO01037467">
    <property type="protein sequence ID" value="GFR17934.1"/>
    <property type="molecule type" value="Genomic_DNA"/>
</dbReference>
<comment type="caution">
    <text evidence="10">The sequence shown here is derived from an EMBL/GenBank/DDBJ whole genome shotgun (WGS) entry which is preliminary data.</text>
</comment>
<keyword evidence="6 9" id="KW-1133">Transmembrane helix</keyword>
<name>A0A8X6LS52_TRICU</name>
<organism evidence="10 11">
    <name type="scientific">Trichonephila clavata</name>
    <name type="common">Joro spider</name>
    <name type="synonym">Nephila clavata</name>
    <dbReference type="NCBI Taxonomy" id="2740835"/>
    <lineage>
        <taxon>Eukaryota</taxon>
        <taxon>Metazoa</taxon>
        <taxon>Ecdysozoa</taxon>
        <taxon>Arthropoda</taxon>
        <taxon>Chelicerata</taxon>
        <taxon>Arachnida</taxon>
        <taxon>Araneae</taxon>
        <taxon>Araneomorphae</taxon>
        <taxon>Entelegynae</taxon>
        <taxon>Araneoidea</taxon>
        <taxon>Nephilidae</taxon>
        <taxon>Trichonephila</taxon>
    </lineage>
</organism>
<reference evidence="10" key="1">
    <citation type="submission" date="2020-07" db="EMBL/GenBank/DDBJ databases">
        <title>Multicomponent nature underlies the extraordinary mechanical properties of spider dragline silk.</title>
        <authorList>
            <person name="Kono N."/>
            <person name="Nakamura H."/>
            <person name="Mori M."/>
            <person name="Yoshida Y."/>
            <person name="Ohtoshi R."/>
            <person name="Malay A.D."/>
            <person name="Moran D.A.P."/>
            <person name="Tomita M."/>
            <person name="Numata K."/>
            <person name="Arakawa K."/>
        </authorList>
    </citation>
    <scope>NUCLEOTIDE SEQUENCE</scope>
</reference>
<dbReference type="OrthoDB" id="5913609at2759"/>
<evidence type="ECO:0000256" key="4">
    <source>
        <dbReference type="ARBA" id="ARBA00022729"/>
    </source>
</evidence>
<keyword evidence="3 9" id="KW-0812">Transmembrane</keyword>
<dbReference type="AlphaFoldDB" id="A0A8X6LS52"/>
<proteinExistence type="inferred from homology"/>
<feature type="non-terminal residue" evidence="10">
    <location>
        <position position="1"/>
    </location>
</feature>
<protein>
    <submittedName>
        <fullName evidence="10">Nicalin-1</fullName>
    </submittedName>
</protein>
<comment type="similarity">
    <text evidence="2">Belongs to the nicastrin family.</text>
</comment>
<evidence type="ECO:0000256" key="9">
    <source>
        <dbReference type="SAM" id="Phobius"/>
    </source>
</evidence>
<dbReference type="Proteomes" id="UP000887116">
    <property type="component" value="Unassembled WGS sequence"/>
</dbReference>
<evidence type="ECO:0000256" key="2">
    <source>
        <dbReference type="ARBA" id="ARBA00007717"/>
    </source>
</evidence>
<evidence type="ECO:0000313" key="10">
    <source>
        <dbReference type="EMBL" id="GFR17934.1"/>
    </source>
</evidence>
<evidence type="ECO:0000256" key="6">
    <source>
        <dbReference type="ARBA" id="ARBA00022989"/>
    </source>
</evidence>